<reference evidence="1 2" key="1">
    <citation type="journal article" date="2013" name="Front. Microbiol.">
        <title>Comparative genomic analyses of the cyanobacterium, Lyngbya aestuarii BL J, a powerful hydrogen producer.</title>
        <authorList>
            <person name="Kothari A."/>
            <person name="Vaughn M."/>
            <person name="Garcia-Pichel F."/>
        </authorList>
    </citation>
    <scope>NUCLEOTIDE SEQUENCE [LARGE SCALE GENOMIC DNA]</scope>
    <source>
        <strain evidence="1 2">BL J</strain>
    </source>
</reference>
<proteinExistence type="predicted"/>
<protein>
    <submittedName>
        <fullName evidence="1">Uncharacterized protein</fullName>
    </submittedName>
</protein>
<evidence type="ECO:0000313" key="1">
    <source>
        <dbReference type="EMBL" id="ERT04377.1"/>
    </source>
</evidence>
<sequence>MNPSRVIYPSFVLGKHQTGFFFGLFSPFKFKITRSSNHGNDTDH</sequence>
<dbReference type="AlphaFoldDB" id="U7QB28"/>
<organism evidence="1 2">
    <name type="scientific">Lyngbya aestuarii BL J</name>
    <dbReference type="NCBI Taxonomy" id="1348334"/>
    <lineage>
        <taxon>Bacteria</taxon>
        <taxon>Bacillati</taxon>
        <taxon>Cyanobacteriota</taxon>
        <taxon>Cyanophyceae</taxon>
        <taxon>Oscillatoriophycideae</taxon>
        <taxon>Oscillatoriales</taxon>
        <taxon>Microcoleaceae</taxon>
        <taxon>Lyngbya</taxon>
    </lineage>
</organism>
<accession>U7QB28</accession>
<evidence type="ECO:0000313" key="2">
    <source>
        <dbReference type="Proteomes" id="UP000017127"/>
    </source>
</evidence>
<gene>
    <name evidence="1" type="ORF">M595_5679</name>
</gene>
<dbReference type="Proteomes" id="UP000017127">
    <property type="component" value="Unassembled WGS sequence"/>
</dbReference>
<name>U7QB28_9CYAN</name>
<comment type="caution">
    <text evidence="1">The sequence shown here is derived from an EMBL/GenBank/DDBJ whole genome shotgun (WGS) entry which is preliminary data.</text>
</comment>
<dbReference type="EMBL" id="AUZM01000101">
    <property type="protein sequence ID" value="ERT04377.1"/>
    <property type="molecule type" value="Genomic_DNA"/>
</dbReference>
<keyword evidence="2" id="KW-1185">Reference proteome</keyword>